<dbReference type="RefSeq" id="XP_006822035.1">
    <property type="nucleotide sequence ID" value="XM_006821972.1"/>
</dbReference>
<dbReference type="PROSITE" id="PS50192">
    <property type="entry name" value="T_SNARE"/>
    <property type="match status" value="2"/>
</dbReference>
<dbReference type="InterPro" id="IPR000928">
    <property type="entry name" value="SNAP-25_dom"/>
</dbReference>
<dbReference type="Gene3D" id="1.20.5.110">
    <property type="match status" value="2"/>
</dbReference>
<evidence type="ECO:0000256" key="5">
    <source>
        <dbReference type="ARBA" id="ARBA00023054"/>
    </source>
</evidence>
<evidence type="ECO:0000256" key="1">
    <source>
        <dbReference type="ARBA" id="ARBA00009480"/>
    </source>
</evidence>
<proteinExistence type="inferred from homology"/>
<sequence>MEDEEMRTELEILQDKADRATDESLESTRRMLQMAEESQDLGIKTIVMLDEQGEQLDRIEEGMDQINTDMREAEKNLTGLEKCCGICVCPCKNFGNFEKGDDYKKTWKSSEDGKVVSSQPTARVSDERNAMMGNSSYITRITNDARETEMDENVGQVSGIVGNLKHMAIDMGNEIEAQNKQVDRINDKTESLDQRITKADKRAKDILRKQ</sequence>
<feature type="region of interest" description="Disordered" evidence="9">
    <location>
        <begin position="1"/>
        <end position="23"/>
    </location>
</feature>
<feature type="domain" description="T-SNARE coiled-coil homology" evidence="10">
    <location>
        <begin position="18"/>
        <end position="80"/>
    </location>
</feature>
<evidence type="ECO:0000256" key="7">
    <source>
        <dbReference type="RuleBase" id="RU003496"/>
    </source>
</evidence>
<dbReference type="CDD" id="cd15885">
    <property type="entry name" value="SNARE_SNAP25C"/>
    <property type="match status" value="1"/>
</dbReference>
<feature type="coiled-coil region" evidence="8">
    <location>
        <begin position="49"/>
        <end position="83"/>
    </location>
</feature>
<evidence type="ECO:0000256" key="3">
    <source>
        <dbReference type="ARBA" id="ARBA00022737"/>
    </source>
</evidence>
<evidence type="ECO:0000256" key="6">
    <source>
        <dbReference type="ARBA" id="ARBA00034102"/>
    </source>
</evidence>
<reference evidence="12" key="1">
    <citation type="submission" date="2025-08" db="UniProtKB">
        <authorList>
            <consortium name="RefSeq"/>
        </authorList>
    </citation>
    <scope>IDENTIFICATION</scope>
    <source>
        <tissue evidence="12">Testes</tissue>
    </source>
</reference>
<keyword evidence="11" id="KW-1185">Reference proteome</keyword>
<dbReference type="InterPro" id="IPR000727">
    <property type="entry name" value="T_SNARE_dom"/>
</dbReference>
<keyword evidence="4" id="KW-0770">Synapse</keyword>
<dbReference type="PANTHER" id="PTHR19305">
    <property type="entry name" value="SYNAPTOSOMAL ASSOCIATED PROTEIN"/>
    <property type="match status" value="1"/>
</dbReference>
<comment type="subcellular location">
    <subcellularLocation>
        <location evidence="6">Synapse</location>
        <location evidence="6">Synaptosome</location>
    </subcellularLocation>
</comment>
<evidence type="ECO:0000313" key="12">
    <source>
        <dbReference type="RefSeq" id="XP_006822035.1"/>
    </source>
</evidence>
<evidence type="ECO:0000256" key="2">
    <source>
        <dbReference type="ARBA" id="ARBA00022599"/>
    </source>
</evidence>
<protein>
    <recommendedName>
        <fullName evidence="7">Synaptosomal-associated protein</fullName>
    </recommendedName>
</protein>
<evidence type="ECO:0000259" key="10">
    <source>
        <dbReference type="PROSITE" id="PS50192"/>
    </source>
</evidence>
<keyword evidence="5 8" id="KW-0175">Coiled coil</keyword>
<dbReference type="Pfam" id="PF00835">
    <property type="entry name" value="SNAP-25"/>
    <property type="match status" value="1"/>
</dbReference>
<dbReference type="CDD" id="cd15889">
    <property type="entry name" value="SNARE_SNAP25N_23N"/>
    <property type="match status" value="1"/>
</dbReference>
<organism evidence="11 12">
    <name type="scientific">Saccoglossus kowalevskii</name>
    <name type="common">Acorn worm</name>
    <dbReference type="NCBI Taxonomy" id="10224"/>
    <lineage>
        <taxon>Eukaryota</taxon>
        <taxon>Metazoa</taxon>
        <taxon>Hemichordata</taxon>
        <taxon>Enteropneusta</taxon>
        <taxon>Harrimaniidae</taxon>
        <taxon>Saccoglossus</taxon>
    </lineage>
</organism>
<dbReference type="Proteomes" id="UP000694865">
    <property type="component" value="Unplaced"/>
</dbReference>
<keyword evidence="2" id="KW-0771">Synaptosome</keyword>
<dbReference type="GeneID" id="100376487"/>
<dbReference type="PANTHER" id="PTHR19305:SF14">
    <property type="entry name" value="SYNAPTOSOMAL-ASSOCIATED PROTEIN-RELATED"/>
    <property type="match status" value="1"/>
</dbReference>
<keyword evidence="3" id="KW-0677">Repeat</keyword>
<comment type="similarity">
    <text evidence="1 7">Belongs to the SNAP-25 family.</text>
</comment>
<dbReference type="SUPFAM" id="SSF58038">
    <property type="entry name" value="SNARE fusion complex"/>
    <property type="match status" value="2"/>
</dbReference>
<dbReference type="SMART" id="SM00397">
    <property type="entry name" value="t_SNARE"/>
    <property type="match status" value="2"/>
</dbReference>
<evidence type="ECO:0000256" key="9">
    <source>
        <dbReference type="SAM" id="MobiDB-lite"/>
    </source>
</evidence>
<gene>
    <name evidence="12" type="primary">LOC100376487</name>
</gene>
<evidence type="ECO:0000256" key="4">
    <source>
        <dbReference type="ARBA" id="ARBA00023018"/>
    </source>
</evidence>
<feature type="compositionally biased region" description="Basic and acidic residues" evidence="9">
    <location>
        <begin position="7"/>
        <end position="23"/>
    </location>
</feature>
<evidence type="ECO:0000313" key="11">
    <source>
        <dbReference type="Proteomes" id="UP000694865"/>
    </source>
</evidence>
<name>A0ABM0MPU4_SACKO</name>
<evidence type="ECO:0000256" key="8">
    <source>
        <dbReference type="SAM" id="Coils"/>
    </source>
</evidence>
<feature type="domain" description="T-SNARE coiled-coil homology" evidence="10">
    <location>
        <begin position="144"/>
        <end position="206"/>
    </location>
</feature>
<accession>A0ABM0MPU4</accession>